<evidence type="ECO:0000313" key="2">
    <source>
        <dbReference type="EMBL" id="QHD49045.1"/>
    </source>
</evidence>
<proteinExistence type="predicted"/>
<name>A0A857GIJ8_9GAMM</name>
<feature type="transmembrane region" description="Helical" evidence="1">
    <location>
        <begin position="93"/>
        <end position="118"/>
    </location>
</feature>
<evidence type="ECO:0000313" key="3">
    <source>
        <dbReference type="Proteomes" id="UP000463949"/>
    </source>
</evidence>
<gene>
    <name evidence="2" type="ORF">CTT34_04710</name>
</gene>
<keyword evidence="1" id="KW-0472">Membrane</keyword>
<dbReference type="KEGG" id="hmd:CTT34_04710"/>
<organism evidence="2 3">
    <name type="scientific">Vreelandella aquamarina</name>
    <dbReference type="NCBI Taxonomy" id="77097"/>
    <lineage>
        <taxon>Bacteria</taxon>
        <taxon>Pseudomonadati</taxon>
        <taxon>Pseudomonadota</taxon>
        <taxon>Gammaproteobacteria</taxon>
        <taxon>Oceanospirillales</taxon>
        <taxon>Halomonadaceae</taxon>
        <taxon>Vreelandella</taxon>
    </lineage>
</organism>
<protein>
    <submittedName>
        <fullName evidence="2">Uncharacterized protein</fullName>
    </submittedName>
</protein>
<sequence length="134" mass="15086">MSKETPFEVISDYCNSEDKNTVVRDLAYSIYRQQFEDLSKDANGDQTSIDAIQKTLLSQGNLVAHVRTAEDMLSRQFQSELKPIQSKATKDSFWFSVGSGVVSNILYSLLLIIVFVIAKDQLSSWLSTLIETKP</sequence>
<evidence type="ECO:0000256" key="1">
    <source>
        <dbReference type="SAM" id="Phobius"/>
    </source>
</evidence>
<keyword evidence="1" id="KW-0812">Transmembrane</keyword>
<dbReference type="RefSeq" id="WP_159341413.1">
    <property type="nucleotide sequence ID" value="NZ_CP024621.1"/>
</dbReference>
<reference evidence="2 3" key="1">
    <citation type="submission" date="2017-10" db="EMBL/GenBank/DDBJ databases">
        <title>Coral associated bacteria.</title>
        <authorList>
            <person name="Wang X."/>
        </authorList>
    </citation>
    <scope>NUCLEOTIDE SEQUENCE [LARGE SCALE GENOMIC DNA]</scope>
    <source>
        <strain evidence="2 3">SCSIO 43005</strain>
    </source>
</reference>
<dbReference type="AlphaFoldDB" id="A0A857GIJ8"/>
<dbReference type="EMBL" id="CP024621">
    <property type="protein sequence ID" value="QHD49045.1"/>
    <property type="molecule type" value="Genomic_DNA"/>
</dbReference>
<accession>A0A857GIJ8</accession>
<dbReference type="Proteomes" id="UP000463949">
    <property type="component" value="Chromosome"/>
</dbReference>
<keyword evidence="1" id="KW-1133">Transmembrane helix</keyword>